<dbReference type="InterPro" id="IPR050486">
    <property type="entry name" value="Mannose-1P_guanyltransferase"/>
</dbReference>
<protein>
    <recommendedName>
        <fullName evidence="1">STAS domain-containing protein</fullName>
    </recommendedName>
</protein>
<organism evidence="2 3">
    <name type="scientific">Pseudaestuariivita atlantica</name>
    <dbReference type="NCBI Taxonomy" id="1317121"/>
    <lineage>
        <taxon>Bacteria</taxon>
        <taxon>Pseudomonadati</taxon>
        <taxon>Pseudomonadota</taxon>
        <taxon>Alphaproteobacteria</taxon>
        <taxon>Rhodobacterales</taxon>
        <taxon>Paracoccaceae</taxon>
        <taxon>Pseudaestuariivita</taxon>
    </lineage>
</organism>
<dbReference type="Proteomes" id="UP000036938">
    <property type="component" value="Unassembled WGS sequence"/>
</dbReference>
<proteinExistence type="predicted"/>
<dbReference type="PROSITE" id="PS50801">
    <property type="entry name" value="STAS"/>
    <property type="match status" value="1"/>
</dbReference>
<evidence type="ECO:0000313" key="3">
    <source>
        <dbReference type="Proteomes" id="UP000036938"/>
    </source>
</evidence>
<dbReference type="CDD" id="cd04181">
    <property type="entry name" value="NTP_transferase"/>
    <property type="match status" value="1"/>
</dbReference>
<dbReference type="SUPFAM" id="SSF51161">
    <property type="entry name" value="Trimeric LpxA-like enzymes"/>
    <property type="match status" value="1"/>
</dbReference>
<dbReference type="PATRIC" id="fig|1317121.7.peg.2804"/>
<dbReference type="InterPro" id="IPR002645">
    <property type="entry name" value="STAS_dom"/>
</dbReference>
<dbReference type="Gene3D" id="3.90.550.10">
    <property type="entry name" value="Spore Coat Polysaccharide Biosynthesis Protein SpsA, Chain A"/>
    <property type="match status" value="1"/>
</dbReference>
<reference evidence="2 3" key="1">
    <citation type="journal article" date="2015" name="Int. J. Syst. Evol. Microbiol.">
        <title>Aestuariivita atlantica sp. nov., isolated from deep sea sediment of the Atlantic Ocean.</title>
        <authorList>
            <person name="Li G."/>
            <person name="Lai Q."/>
            <person name="Du Y."/>
            <person name="Liu X."/>
            <person name="Sun F."/>
            <person name="Shao Z."/>
        </authorList>
    </citation>
    <scope>NUCLEOTIDE SEQUENCE [LARGE SCALE GENOMIC DNA]</scope>
    <source>
        <strain evidence="2 3">22II-S11-z3</strain>
    </source>
</reference>
<dbReference type="InterPro" id="IPR036513">
    <property type="entry name" value="STAS_dom_sf"/>
</dbReference>
<accession>A0A0L1JPL0</accession>
<dbReference type="InterPro" id="IPR005835">
    <property type="entry name" value="NTP_transferase_dom"/>
</dbReference>
<comment type="caution">
    <text evidence="2">The sequence shown here is derived from an EMBL/GenBank/DDBJ whole genome shotgun (WGS) entry which is preliminary data.</text>
</comment>
<dbReference type="PANTHER" id="PTHR22572">
    <property type="entry name" value="SUGAR-1-PHOSPHATE GUANYL TRANSFERASE"/>
    <property type="match status" value="1"/>
</dbReference>
<evidence type="ECO:0000259" key="1">
    <source>
        <dbReference type="PROSITE" id="PS50801"/>
    </source>
</evidence>
<dbReference type="Pfam" id="PF00483">
    <property type="entry name" value="NTP_transferase"/>
    <property type="match status" value="1"/>
</dbReference>
<dbReference type="InterPro" id="IPR011004">
    <property type="entry name" value="Trimer_LpxA-like_sf"/>
</dbReference>
<name>A0A0L1JPL0_9RHOB</name>
<dbReference type="SUPFAM" id="SSF53448">
    <property type="entry name" value="Nucleotide-diphospho-sugar transferases"/>
    <property type="match status" value="1"/>
</dbReference>
<dbReference type="AlphaFoldDB" id="A0A0L1JPL0"/>
<dbReference type="EMBL" id="AQQZ01000004">
    <property type="protein sequence ID" value="KNG93652.1"/>
    <property type="molecule type" value="Genomic_DNA"/>
</dbReference>
<dbReference type="Gene3D" id="2.160.10.10">
    <property type="entry name" value="Hexapeptide repeat proteins"/>
    <property type="match status" value="1"/>
</dbReference>
<evidence type="ECO:0000313" key="2">
    <source>
        <dbReference type="EMBL" id="KNG93652.1"/>
    </source>
</evidence>
<keyword evidence="3" id="KW-1185">Reference proteome</keyword>
<dbReference type="Gene3D" id="3.30.750.24">
    <property type="entry name" value="STAS domain"/>
    <property type="match status" value="1"/>
</dbReference>
<sequence length="457" mass="48460">MHAAHATAVLFDMKQLRQVNLAGIAALIDLFKSRNPIPLGACGMPARVAGMLRQVGLDTLIPSYSSVDAALSDATLRPLSLRGTRAVLLCAGKGTRARPMTQTVPKPMLDIAGRPILDHVLDHLERCGVHDVLLNPGHLGPVISGHYAAQPRWRQSLFFVNEGHWAGGDWTSDPIGSASTLKRMQDAHGAFDRDLIVMCGDALTDIDLPAMMARHRAEDAAVTIAVQTVPEEDVSKYGIVVTDPRGRITSFQEKPSRDAAKSRLANAGIYIFSPRVLDLIASRNGLDIAGDLMPAVMASGGHMVAYSEPFQWVDIGCGRDYAAALDKVLAGEVTGVKPDGEAQGNGQWFHETARVSRRASISGPVHVGAGAVIEAGAKIIGPATIGARTRVAGKTLIRSSHVMADTSVSKGAILDHVIASGHWAVDHRFADGRSADHLPLAKVGPCDAAPTRFAKAV</sequence>
<dbReference type="STRING" id="1317121.ATO11_10640"/>
<dbReference type="SUPFAM" id="SSF52091">
    <property type="entry name" value="SpoIIaa-like"/>
    <property type="match status" value="1"/>
</dbReference>
<dbReference type="InterPro" id="IPR029044">
    <property type="entry name" value="Nucleotide-diphossugar_trans"/>
</dbReference>
<gene>
    <name evidence="2" type="ORF">ATO11_10640</name>
</gene>
<feature type="domain" description="STAS" evidence="1">
    <location>
        <begin position="1"/>
        <end position="74"/>
    </location>
</feature>